<keyword evidence="2" id="KW-1185">Reference proteome</keyword>
<gene>
    <name evidence="1" type="ORF">PHLGIDRAFT_471299</name>
</gene>
<accession>A0A0C3S6A7</accession>
<evidence type="ECO:0000313" key="2">
    <source>
        <dbReference type="Proteomes" id="UP000053257"/>
    </source>
</evidence>
<dbReference type="AlphaFoldDB" id="A0A0C3S6A7"/>
<dbReference type="HOGENOM" id="CLU_1825973_0_0_1"/>
<organism evidence="1 2">
    <name type="scientific">Phlebiopsis gigantea (strain 11061_1 CR5-6)</name>
    <name type="common">White-rot fungus</name>
    <name type="synonym">Peniophora gigantea</name>
    <dbReference type="NCBI Taxonomy" id="745531"/>
    <lineage>
        <taxon>Eukaryota</taxon>
        <taxon>Fungi</taxon>
        <taxon>Dikarya</taxon>
        <taxon>Basidiomycota</taxon>
        <taxon>Agaricomycotina</taxon>
        <taxon>Agaricomycetes</taxon>
        <taxon>Polyporales</taxon>
        <taxon>Phanerochaetaceae</taxon>
        <taxon>Phlebiopsis</taxon>
    </lineage>
</organism>
<dbReference type="EMBL" id="KN840526">
    <property type="protein sequence ID" value="KIP06077.1"/>
    <property type="molecule type" value="Genomic_DNA"/>
</dbReference>
<protein>
    <submittedName>
        <fullName evidence="1">Uncharacterized protein</fullName>
    </submittedName>
</protein>
<reference evidence="1 2" key="1">
    <citation type="journal article" date="2014" name="PLoS Genet.">
        <title>Analysis of the Phlebiopsis gigantea genome, transcriptome and secretome provides insight into its pioneer colonization strategies of wood.</title>
        <authorList>
            <person name="Hori C."/>
            <person name="Ishida T."/>
            <person name="Igarashi K."/>
            <person name="Samejima M."/>
            <person name="Suzuki H."/>
            <person name="Master E."/>
            <person name="Ferreira P."/>
            <person name="Ruiz-Duenas F.J."/>
            <person name="Held B."/>
            <person name="Canessa P."/>
            <person name="Larrondo L.F."/>
            <person name="Schmoll M."/>
            <person name="Druzhinina I.S."/>
            <person name="Kubicek C.P."/>
            <person name="Gaskell J.A."/>
            <person name="Kersten P."/>
            <person name="St John F."/>
            <person name="Glasner J."/>
            <person name="Sabat G."/>
            <person name="Splinter BonDurant S."/>
            <person name="Syed K."/>
            <person name="Yadav J."/>
            <person name="Mgbeahuruike A.C."/>
            <person name="Kovalchuk A."/>
            <person name="Asiegbu F.O."/>
            <person name="Lackner G."/>
            <person name="Hoffmeister D."/>
            <person name="Rencoret J."/>
            <person name="Gutierrez A."/>
            <person name="Sun H."/>
            <person name="Lindquist E."/>
            <person name="Barry K."/>
            <person name="Riley R."/>
            <person name="Grigoriev I.V."/>
            <person name="Henrissat B."/>
            <person name="Kues U."/>
            <person name="Berka R.M."/>
            <person name="Martinez A.T."/>
            <person name="Covert S.F."/>
            <person name="Blanchette R.A."/>
            <person name="Cullen D."/>
        </authorList>
    </citation>
    <scope>NUCLEOTIDE SEQUENCE [LARGE SCALE GENOMIC DNA]</scope>
    <source>
        <strain evidence="1 2">11061_1 CR5-6</strain>
    </source>
</reference>
<proteinExistence type="predicted"/>
<sequence>MQIGTTGVVSRLRLETSHASIFPSSARNLHYDQSFAAPIVLEGTFTHLDRLCESLSDTLREVTIGLDRPGTGGATAQADHLTTTLRRLRDQMPNMARRYRLVFSVLTNDLPAASEDGMYSGAARDLFKGDGHCYSNVALEL</sequence>
<evidence type="ECO:0000313" key="1">
    <source>
        <dbReference type="EMBL" id="KIP06077.1"/>
    </source>
</evidence>
<dbReference type="Proteomes" id="UP000053257">
    <property type="component" value="Unassembled WGS sequence"/>
</dbReference>
<name>A0A0C3S6A7_PHLG1</name>